<dbReference type="EMBL" id="PJKN01000005">
    <property type="protein sequence ID" value="PNC54749.1"/>
    <property type="molecule type" value="Genomic_DNA"/>
</dbReference>
<evidence type="ECO:0000313" key="4">
    <source>
        <dbReference type="EMBL" id="PNC54749.1"/>
    </source>
</evidence>
<evidence type="ECO:0000256" key="2">
    <source>
        <dbReference type="SAM" id="MobiDB-lite"/>
    </source>
</evidence>
<accession>A0AAP8NK67</accession>
<feature type="region of interest" description="Disordered" evidence="2">
    <location>
        <begin position="622"/>
        <end position="662"/>
    </location>
</feature>
<feature type="region of interest" description="Disordered" evidence="2">
    <location>
        <begin position="434"/>
        <end position="466"/>
    </location>
</feature>
<gene>
    <name evidence="4" type="ORF">CXU09_09465</name>
</gene>
<feature type="region of interest" description="Disordered" evidence="2">
    <location>
        <begin position="857"/>
        <end position="876"/>
    </location>
</feature>
<dbReference type="RefSeq" id="WP_102734636.1">
    <property type="nucleotide sequence ID" value="NZ_CP025834.2"/>
</dbReference>
<sequence>MPPSTTVKLPPQLVRQLRTFRRRLRTVKMLEAVCLAGIAVILSYALLYLSDRLWETPPAVGWLLFFIAVSGLAVFIPWWSFRWVWQRRTEAQLARLISRTDAALGDRLLGVIELDSEKHGRQYGSEKLKKAAMEQVAREVSARDLTVNIPRPSHRKLFVLLAVLAACTAAVCAVSPEAAGNALKRWVRPFNPPERYTFTQLAPTPDSLVIPMGESCLYEIRLAEGTKTRPQTAEYFFRNRVSQQAPLADGAYKIHIPPMQQADSLEFFAGDAVRRLNIIPKGRPSLLGAEAGVAYPAYMARANGREAMRAGVISAPEGSTLTLKVSASQRLQSAEDAQGQPLRVDGSSVIIPNILLEKEPREIELDWMDSDGLAASRPVKIRLEPIEDKQPSIYLRGGENDRYVLEDTSIELEVEAADDFGLREMGVEWQGEKSFYDGNEDENGASAPKPAGADKPAPGLRGEKVLADGQPTQTGLKGTFLFQAKALKLSPQRVVIRGFTQDYKPGGRRVYSEPMIIFVLSKSEHAQMIRNELERITSELEGMIRRMDAMADEAKRLKGMESGKLKDAESQERLHALADEEQANRRELGDLLNRSESLFKEASRNSQIDPAGMKEFMKGISMLKPIPDGPMKMAQKQFRDSASESRSEQESRKDLNDGENSHSEATQALKDTMNQLSKSAQDMEASTFVARLRQAASKEDSIAHALAGQINTIAGMTMEELDPSTRREMETIATLQNASTQDIGWILEDLSYYKSRTGERIYSDLYNQMNAFSLREKLDLVHGNILNAITARSIDESRLYAATLRHWAKLIDDYKKSRRGGGGGGGGGGGSQSSISDAEFEFMLKLIRMIQQEQDIRMRTRAAEQEHRKKLPPPAP</sequence>
<name>A0AAP8NK67_9BACT</name>
<evidence type="ECO:0008006" key="6">
    <source>
        <dbReference type="Google" id="ProtNLM"/>
    </source>
</evidence>
<keyword evidence="3" id="KW-1133">Transmembrane helix</keyword>
<keyword evidence="1" id="KW-0175">Coiled coil</keyword>
<feature type="coiled-coil region" evidence="1">
    <location>
        <begin position="526"/>
        <end position="553"/>
    </location>
</feature>
<comment type="caution">
    <text evidence="4">The sequence shown here is derived from an EMBL/GenBank/DDBJ whole genome shotgun (WGS) entry which is preliminary data.</text>
</comment>
<feature type="transmembrane region" description="Helical" evidence="3">
    <location>
        <begin position="59"/>
        <end position="79"/>
    </location>
</feature>
<keyword evidence="3" id="KW-0812">Transmembrane</keyword>
<reference evidence="4 5" key="1">
    <citation type="journal article" date="2017" name="BMC Genomics">
        <title>Genome sequencing of 39 Akkermansia muciniphila isolates reveals its population structure, genomic and functional diverisity, and global distribution in mammalian gut microbiotas.</title>
        <authorList>
            <person name="Guo X."/>
            <person name="Li S."/>
            <person name="Zhang J."/>
            <person name="Wu F."/>
            <person name="Li X."/>
            <person name="Wu D."/>
            <person name="Zhang M."/>
            <person name="Ou Z."/>
            <person name="Jie Z."/>
            <person name="Yan Q."/>
            <person name="Li P."/>
            <person name="Yi J."/>
            <person name="Peng Y."/>
        </authorList>
    </citation>
    <scope>NUCLEOTIDE SEQUENCE [LARGE SCALE GENOMIC DNA]</scope>
    <source>
        <strain evidence="4 5">GP43</strain>
    </source>
</reference>
<feature type="compositionally biased region" description="Low complexity" evidence="2">
    <location>
        <begin position="444"/>
        <end position="459"/>
    </location>
</feature>
<dbReference type="AlphaFoldDB" id="A0AAP8NK67"/>
<evidence type="ECO:0000256" key="1">
    <source>
        <dbReference type="SAM" id="Coils"/>
    </source>
</evidence>
<dbReference type="Proteomes" id="UP000235914">
    <property type="component" value="Unassembled WGS sequence"/>
</dbReference>
<evidence type="ECO:0000256" key="3">
    <source>
        <dbReference type="SAM" id="Phobius"/>
    </source>
</evidence>
<organism evidence="4 5">
    <name type="scientific">Akkermansia muciniphila</name>
    <dbReference type="NCBI Taxonomy" id="239935"/>
    <lineage>
        <taxon>Bacteria</taxon>
        <taxon>Pseudomonadati</taxon>
        <taxon>Verrucomicrobiota</taxon>
        <taxon>Verrucomicrobiia</taxon>
        <taxon>Verrucomicrobiales</taxon>
        <taxon>Akkermansiaceae</taxon>
        <taxon>Akkermansia</taxon>
    </lineage>
</organism>
<feature type="compositionally biased region" description="Basic and acidic residues" evidence="2">
    <location>
        <begin position="857"/>
        <end position="867"/>
    </location>
</feature>
<proteinExistence type="predicted"/>
<feature type="transmembrane region" description="Helical" evidence="3">
    <location>
        <begin position="157"/>
        <end position="176"/>
    </location>
</feature>
<feature type="transmembrane region" description="Helical" evidence="3">
    <location>
        <begin position="29"/>
        <end position="47"/>
    </location>
</feature>
<evidence type="ECO:0000313" key="5">
    <source>
        <dbReference type="Proteomes" id="UP000235914"/>
    </source>
</evidence>
<protein>
    <recommendedName>
        <fullName evidence="6">DUF4175 domain-containing protein</fullName>
    </recommendedName>
</protein>
<keyword evidence="3" id="KW-0472">Membrane</keyword>
<feature type="compositionally biased region" description="Basic and acidic residues" evidence="2">
    <location>
        <begin position="637"/>
        <end position="662"/>
    </location>
</feature>